<proteinExistence type="predicted"/>
<protein>
    <submittedName>
        <fullName evidence="1">Uncharacterized protein</fullName>
    </submittedName>
</protein>
<evidence type="ECO:0000313" key="1">
    <source>
        <dbReference type="EMBL" id="GAL77112.1"/>
    </source>
</evidence>
<comment type="caution">
    <text evidence="1">The sequence shown here is derived from an EMBL/GenBank/DDBJ whole genome shotgun (WGS) entry which is preliminary data.</text>
</comment>
<dbReference type="EMBL" id="BBNT01000031">
    <property type="protein sequence ID" value="GAL77112.1"/>
    <property type="molecule type" value="Genomic_DNA"/>
</dbReference>
<accession>A0A090X439</accession>
<name>A0A090X439_NONUL</name>
<sequence length="56" mass="6536">MEEIEKLIPGGNNFSFGYEQSEALVTMIRTPDNTFPIFWKGHRKNGVKFKAPFPRY</sequence>
<dbReference type="Proteomes" id="UP000029647">
    <property type="component" value="Unassembled WGS sequence"/>
</dbReference>
<organism evidence="1 2">
    <name type="scientific">Nonlabens ulvanivorans</name>
    <name type="common">Persicivirga ulvanivorans</name>
    <dbReference type="NCBI Taxonomy" id="906888"/>
    <lineage>
        <taxon>Bacteria</taxon>
        <taxon>Pseudomonadati</taxon>
        <taxon>Bacteroidota</taxon>
        <taxon>Flavobacteriia</taxon>
        <taxon>Flavobacteriales</taxon>
        <taxon>Flavobacteriaceae</taxon>
        <taxon>Nonlabens</taxon>
    </lineage>
</organism>
<evidence type="ECO:0000313" key="2">
    <source>
        <dbReference type="Proteomes" id="UP000029647"/>
    </source>
</evidence>
<gene>
    <name evidence="1" type="ORF">JCM19275_1480</name>
</gene>
<reference evidence="1 2" key="1">
    <citation type="journal article" date="2014" name="Genome Announc.">
        <title>Draft Genome Sequences of Marine Flavobacterium Nonlabens Strains NR17, NR24, NR27, NR32, NR33, and Ara13.</title>
        <authorList>
            <person name="Nakanishi M."/>
            <person name="Meirelles P."/>
            <person name="Suzuki R."/>
            <person name="Takatani N."/>
            <person name="Mino S."/>
            <person name="Suda W."/>
            <person name="Oshima K."/>
            <person name="Hattori M."/>
            <person name="Ohkuma M."/>
            <person name="Hosokawa M."/>
            <person name="Miyashita K."/>
            <person name="Thompson F.L."/>
            <person name="Niwa A."/>
            <person name="Sawabe T."/>
            <person name="Sawabe T."/>
        </authorList>
    </citation>
    <scope>NUCLEOTIDE SEQUENCE [LARGE SCALE GENOMIC DNA]</scope>
    <source>
        <strain evidence="2">JCM19275</strain>
    </source>
</reference>
<dbReference type="AlphaFoldDB" id="A0A090X439"/>